<evidence type="ECO:0000256" key="3">
    <source>
        <dbReference type="ARBA" id="ARBA00022473"/>
    </source>
</evidence>
<keyword evidence="5" id="KW-0479">Metal-binding</keyword>
<evidence type="ECO:0000256" key="10">
    <source>
        <dbReference type="ARBA" id="ARBA00023125"/>
    </source>
</evidence>
<keyword evidence="9" id="KW-0805">Transcription regulation</keyword>
<evidence type="ECO:0000313" key="18">
    <source>
        <dbReference type="Proteomes" id="UP000007110"/>
    </source>
</evidence>
<evidence type="ECO:0000256" key="14">
    <source>
        <dbReference type="PROSITE-ProRule" id="PRU00042"/>
    </source>
</evidence>
<keyword evidence="11" id="KW-0010">Activator</keyword>
<dbReference type="RefSeq" id="XP_030836481.1">
    <property type="nucleotide sequence ID" value="XM_030980621.1"/>
</dbReference>
<organism evidence="17 18">
    <name type="scientific">Strongylocentrotus purpuratus</name>
    <name type="common">Purple sea urchin</name>
    <dbReference type="NCBI Taxonomy" id="7668"/>
    <lineage>
        <taxon>Eukaryota</taxon>
        <taxon>Metazoa</taxon>
        <taxon>Echinodermata</taxon>
        <taxon>Eleutherozoa</taxon>
        <taxon>Echinozoa</taxon>
        <taxon>Echinoidea</taxon>
        <taxon>Euechinoidea</taxon>
        <taxon>Echinacea</taxon>
        <taxon>Camarodonta</taxon>
        <taxon>Echinidea</taxon>
        <taxon>Strongylocentrotidae</taxon>
        <taxon>Strongylocentrotus</taxon>
    </lineage>
</organism>
<dbReference type="InParanoid" id="A0A7M7SWG5"/>
<proteinExistence type="inferred from homology"/>
<dbReference type="Gene3D" id="3.30.160.60">
    <property type="entry name" value="Classic Zinc Finger"/>
    <property type="match status" value="5"/>
</dbReference>
<feature type="compositionally biased region" description="Polar residues" evidence="15">
    <location>
        <begin position="69"/>
        <end position="84"/>
    </location>
</feature>
<evidence type="ECO:0000256" key="15">
    <source>
        <dbReference type="SAM" id="MobiDB-lite"/>
    </source>
</evidence>
<dbReference type="InterPro" id="IPR043359">
    <property type="entry name" value="GLI-like"/>
</dbReference>
<comment type="subcellular location">
    <subcellularLocation>
        <location evidence="1">Nucleus</location>
    </subcellularLocation>
</comment>
<keyword evidence="13" id="KW-0539">Nucleus</keyword>
<keyword evidence="18" id="KW-1185">Reference proteome</keyword>
<dbReference type="Pfam" id="PF23561">
    <property type="entry name" value="zf-C2H2_15"/>
    <property type="match status" value="1"/>
</dbReference>
<dbReference type="KEGG" id="spu:100891792"/>
<feature type="domain" description="C2H2-type" evidence="16">
    <location>
        <begin position="316"/>
        <end position="345"/>
    </location>
</feature>
<accession>A0A7M7SWG5</accession>
<keyword evidence="3" id="KW-0217">Developmental protein</keyword>
<evidence type="ECO:0000256" key="8">
    <source>
        <dbReference type="ARBA" id="ARBA00022833"/>
    </source>
</evidence>
<dbReference type="FunFam" id="3.30.160.60:FF:000310">
    <property type="entry name" value="GLIS family zinc finger 2"/>
    <property type="match status" value="1"/>
</dbReference>
<keyword evidence="7 14" id="KW-0863">Zinc-finger</keyword>
<dbReference type="PROSITE" id="PS50157">
    <property type="entry name" value="ZINC_FINGER_C2H2_2"/>
    <property type="match status" value="4"/>
</dbReference>
<dbReference type="InterPro" id="IPR056436">
    <property type="entry name" value="Znf-C2H2_ZIC1-5/GLI1-3-like"/>
</dbReference>
<dbReference type="PANTHER" id="PTHR45718:SF8">
    <property type="entry name" value="GLIS FAMILY ZINC FINGER 2"/>
    <property type="match status" value="1"/>
</dbReference>
<dbReference type="PANTHER" id="PTHR45718">
    <property type="entry name" value="TRANSCRIPTIONAL ACTIVATOR CUBITUS INTERRUPTUS"/>
    <property type="match status" value="1"/>
</dbReference>
<reference evidence="17" key="2">
    <citation type="submission" date="2021-01" db="UniProtKB">
        <authorList>
            <consortium name="EnsemblMetazoa"/>
        </authorList>
    </citation>
    <scope>IDENTIFICATION</scope>
</reference>
<feature type="compositionally biased region" description="Basic residues" evidence="15">
    <location>
        <begin position="367"/>
        <end position="379"/>
    </location>
</feature>
<keyword evidence="4" id="KW-0678">Repressor</keyword>
<evidence type="ECO:0000256" key="6">
    <source>
        <dbReference type="ARBA" id="ARBA00022737"/>
    </source>
</evidence>
<keyword evidence="12" id="KW-0804">Transcription</keyword>
<reference evidence="18" key="1">
    <citation type="submission" date="2015-02" db="EMBL/GenBank/DDBJ databases">
        <title>Genome sequencing for Strongylocentrotus purpuratus.</title>
        <authorList>
            <person name="Murali S."/>
            <person name="Liu Y."/>
            <person name="Vee V."/>
            <person name="English A."/>
            <person name="Wang M."/>
            <person name="Skinner E."/>
            <person name="Han Y."/>
            <person name="Muzny D.M."/>
            <person name="Worley K.C."/>
            <person name="Gibbs R.A."/>
        </authorList>
    </citation>
    <scope>NUCLEOTIDE SEQUENCE</scope>
</reference>
<dbReference type="OrthoDB" id="3214149at2759"/>
<keyword evidence="6" id="KW-0677">Repeat</keyword>
<feature type="compositionally biased region" description="Basic and acidic residues" evidence="15">
    <location>
        <begin position="42"/>
        <end position="52"/>
    </location>
</feature>
<name>A0A7M7SWG5_STRPU</name>
<evidence type="ECO:0000256" key="13">
    <source>
        <dbReference type="ARBA" id="ARBA00023242"/>
    </source>
</evidence>
<comment type="similarity">
    <text evidence="2">Belongs to the GLI C2H2-type zinc-finger protein family.</text>
</comment>
<dbReference type="Pfam" id="PF00096">
    <property type="entry name" value="zf-C2H2"/>
    <property type="match status" value="3"/>
</dbReference>
<evidence type="ECO:0000256" key="11">
    <source>
        <dbReference type="ARBA" id="ARBA00023159"/>
    </source>
</evidence>
<evidence type="ECO:0000256" key="5">
    <source>
        <dbReference type="ARBA" id="ARBA00022723"/>
    </source>
</evidence>
<evidence type="ECO:0000256" key="2">
    <source>
        <dbReference type="ARBA" id="ARBA00010831"/>
    </source>
</evidence>
<evidence type="ECO:0000256" key="7">
    <source>
        <dbReference type="ARBA" id="ARBA00022771"/>
    </source>
</evidence>
<dbReference type="GO" id="GO:0005634">
    <property type="term" value="C:nucleus"/>
    <property type="evidence" value="ECO:0000318"/>
    <property type="project" value="GO_Central"/>
</dbReference>
<feature type="region of interest" description="Disordered" evidence="15">
    <location>
        <begin position="22"/>
        <end position="84"/>
    </location>
</feature>
<dbReference type="GO" id="GO:0000978">
    <property type="term" value="F:RNA polymerase II cis-regulatory region sequence-specific DNA binding"/>
    <property type="evidence" value="ECO:0000318"/>
    <property type="project" value="GO_Central"/>
</dbReference>
<dbReference type="AlphaFoldDB" id="A0A7M7SWG5"/>
<dbReference type="InterPro" id="IPR013087">
    <property type="entry name" value="Znf_C2H2_type"/>
</dbReference>
<dbReference type="GO" id="GO:0008270">
    <property type="term" value="F:zinc ion binding"/>
    <property type="evidence" value="ECO:0007669"/>
    <property type="project" value="UniProtKB-KW"/>
</dbReference>
<dbReference type="Proteomes" id="UP000007110">
    <property type="component" value="Unassembled WGS sequence"/>
</dbReference>
<keyword evidence="8" id="KW-0862">Zinc</keyword>
<feature type="domain" description="C2H2-type" evidence="16">
    <location>
        <begin position="260"/>
        <end position="287"/>
    </location>
</feature>
<evidence type="ECO:0000256" key="12">
    <source>
        <dbReference type="ARBA" id="ARBA00023163"/>
    </source>
</evidence>
<dbReference type="GeneID" id="100891792"/>
<dbReference type="FunFam" id="3.30.160.60:FF:000359">
    <property type="entry name" value="GLIS family zinc finger 2"/>
    <property type="match status" value="1"/>
</dbReference>
<dbReference type="GO" id="GO:0000981">
    <property type="term" value="F:DNA-binding transcription factor activity, RNA polymerase II-specific"/>
    <property type="evidence" value="ECO:0000318"/>
    <property type="project" value="GO_Central"/>
</dbReference>
<dbReference type="FunFam" id="3.30.160.60:FF:000357">
    <property type="entry name" value="GLIS family zinc finger 2"/>
    <property type="match status" value="1"/>
</dbReference>
<evidence type="ECO:0000256" key="9">
    <source>
        <dbReference type="ARBA" id="ARBA00023015"/>
    </source>
</evidence>
<dbReference type="FunFam" id="3.30.160.60:FF:000532">
    <property type="entry name" value="GLIS family zinc finger 2"/>
    <property type="match status" value="1"/>
</dbReference>
<evidence type="ECO:0000256" key="1">
    <source>
        <dbReference type="ARBA" id="ARBA00004123"/>
    </source>
</evidence>
<evidence type="ECO:0000313" key="17">
    <source>
        <dbReference type="EnsemblMetazoa" id="XP_030836481"/>
    </source>
</evidence>
<dbReference type="InterPro" id="IPR036236">
    <property type="entry name" value="Znf_C2H2_sf"/>
</dbReference>
<evidence type="ECO:0000256" key="4">
    <source>
        <dbReference type="ARBA" id="ARBA00022491"/>
    </source>
</evidence>
<feature type="domain" description="C2H2-type" evidence="16">
    <location>
        <begin position="346"/>
        <end position="370"/>
    </location>
</feature>
<dbReference type="SMART" id="SM00355">
    <property type="entry name" value="ZnF_C2H2"/>
    <property type="match status" value="5"/>
</dbReference>
<sequence>MDSIDSPLLDKALPATSIHFKYTPTTFRPQPPPFKAAPNSQNKDEWRKDSACHDQLNSKNEESGVTDPHGNNNNNEDGIEKMTSSASSALADPGVTVLVGCGIDNLSSERPSLTPVALQSNQRLQNKTEHSDTGMEYKPVASLNSLLVGGLSDAQHMTSISGKDGMINLSNISSCKSSGSIGYTRTIFHTDHVGDGNDFKNDSETIIDRPEENACRTLLVNVCKWASCFQRFDRLDELVYHVNERHVRLEKDTEYCCRWEGCQRKGKGFNARYKMLIHVRTHTNEKPHQCPLCLKSFSRLENLKIHNRSHTGERPYVCPVEGCNKRYSNSSDRFKHTRTHLEEKPYSCKVHGCHKRYTDPSSLRKHIKSHGHYANRHSSKSTDSLSNSTNSLTAITGPVGLSITSTSPSLSISPPTPTPKSIVPAIPTMSTGTSVSDGVIVYPIIVHPPNLPPHYSYVTVPTGALTSISTALPTSPLFAGPAVASSSIMGNHLLEPVTAGTLMQSAKLDATYAGLNLGLGALPLDSTKRDERLRLSIKPSGMEVLIPGVVNPLAKTQSVPSTTAVSSSMS</sequence>
<keyword evidence="10" id="KW-0238">DNA-binding</keyword>
<dbReference type="PROSITE" id="PS00028">
    <property type="entry name" value="ZINC_FINGER_C2H2_1"/>
    <property type="match status" value="3"/>
</dbReference>
<feature type="region of interest" description="Disordered" evidence="15">
    <location>
        <begin position="367"/>
        <end position="388"/>
    </location>
</feature>
<evidence type="ECO:0000259" key="16">
    <source>
        <dbReference type="PROSITE" id="PS50157"/>
    </source>
</evidence>
<dbReference type="GO" id="GO:0006357">
    <property type="term" value="P:regulation of transcription by RNA polymerase II"/>
    <property type="evidence" value="ECO:0000318"/>
    <property type="project" value="GO_Central"/>
</dbReference>
<dbReference type="OMA" id="VNVCKWA"/>
<dbReference type="SUPFAM" id="SSF57667">
    <property type="entry name" value="beta-beta-alpha zinc fingers"/>
    <property type="match status" value="3"/>
</dbReference>
<dbReference type="EnsemblMetazoa" id="XM_030980621">
    <property type="protein sequence ID" value="XP_030836481"/>
    <property type="gene ID" value="LOC100891792"/>
</dbReference>
<protein>
    <recommendedName>
        <fullName evidence="16">C2H2-type domain-containing protein</fullName>
    </recommendedName>
</protein>
<feature type="domain" description="C2H2-type" evidence="16">
    <location>
        <begin position="288"/>
        <end position="315"/>
    </location>
</feature>